<dbReference type="OrthoDB" id="2295175at2"/>
<proteinExistence type="predicted"/>
<evidence type="ECO:0000313" key="2">
    <source>
        <dbReference type="EMBL" id="OOM73668.1"/>
    </source>
</evidence>
<accession>A0A1S8T7J5</accession>
<organism evidence="2 3">
    <name type="scientific">Clostridium puniceum</name>
    <dbReference type="NCBI Taxonomy" id="29367"/>
    <lineage>
        <taxon>Bacteria</taxon>
        <taxon>Bacillati</taxon>
        <taxon>Bacillota</taxon>
        <taxon>Clostridia</taxon>
        <taxon>Eubacteriales</taxon>
        <taxon>Clostridiaceae</taxon>
        <taxon>Clostridium</taxon>
    </lineage>
</organism>
<dbReference type="InterPro" id="IPR053112">
    <property type="entry name" value="Fungal_Dehydratase/Hydratase"/>
</dbReference>
<name>A0A1S8T7J5_9CLOT</name>
<dbReference type="InterPro" id="IPR023374">
    <property type="entry name" value="AttH-like_dom_sf"/>
</dbReference>
<evidence type="ECO:0000313" key="3">
    <source>
        <dbReference type="Proteomes" id="UP000190890"/>
    </source>
</evidence>
<dbReference type="SUPFAM" id="SSF159245">
    <property type="entry name" value="AttH-like"/>
    <property type="match status" value="1"/>
</dbReference>
<dbReference type="Pfam" id="PF17186">
    <property type="entry name" value="Lipocalin_9"/>
    <property type="match status" value="1"/>
</dbReference>
<dbReference type="Gene3D" id="2.40.370.10">
    <property type="entry name" value="AttH-like domain"/>
    <property type="match status" value="2"/>
</dbReference>
<feature type="domain" description="AttH" evidence="1">
    <location>
        <begin position="40"/>
        <end position="191"/>
    </location>
</feature>
<evidence type="ECO:0000259" key="1">
    <source>
        <dbReference type="Pfam" id="PF07143"/>
    </source>
</evidence>
<dbReference type="EMBL" id="LZZM01000212">
    <property type="protein sequence ID" value="OOM73668.1"/>
    <property type="molecule type" value="Genomic_DNA"/>
</dbReference>
<dbReference type="STRING" id="29367.CLPUN_44220"/>
<gene>
    <name evidence="2" type="ORF">CLPUN_44220</name>
</gene>
<dbReference type="Proteomes" id="UP000190890">
    <property type="component" value="Unassembled WGS sequence"/>
</dbReference>
<dbReference type="AlphaFoldDB" id="A0A1S8T7J5"/>
<dbReference type="PANTHER" id="PTHR40617:SF1">
    <property type="entry name" value="ATTH DOMAIN-CONTAINING PROTEIN-RELATED"/>
    <property type="match status" value="1"/>
</dbReference>
<dbReference type="RefSeq" id="WP_077849364.1">
    <property type="nucleotide sequence ID" value="NZ_LZZM01000212.1"/>
</dbReference>
<dbReference type="Pfam" id="PF07143">
    <property type="entry name" value="CrtC"/>
    <property type="match status" value="1"/>
</dbReference>
<comment type="caution">
    <text evidence="2">The sequence shown here is derived from an EMBL/GenBank/DDBJ whole genome shotgun (WGS) entry which is preliminary data.</text>
</comment>
<protein>
    <submittedName>
        <fullName evidence="2">Hydroxyneurosporene synthase (CrtC)</fullName>
    </submittedName>
</protein>
<dbReference type="PANTHER" id="PTHR40617">
    <property type="entry name" value="TERPENE CYCLASE ASQC"/>
    <property type="match status" value="1"/>
</dbReference>
<dbReference type="InterPro" id="IPR010791">
    <property type="entry name" value="AttH_dom"/>
</dbReference>
<reference evidence="2 3" key="1">
    <citation type="submission" date="2016-05" db="EMBL/GenBank/DDBJ databases">
        <title>Microbial solvent formation.</title>
        <authorList>
            <person name="Poehlein A."/>
            <person name="Montoya Solano J.D."/>
            <person name="Flitsch S."/>
            <person name="Krabben P."/>
            <person name="Duerre P."/>
            <person name="Daniel R."/>
        </authorList>
    </citation>
    <scope>NUCLEOTIDE SEQUENCE [LARGE SCALE GENOMIC DNA]</scope>
    <source>
        <strain evidence="2 3">DSM 2619</strain>
    </source>
</reference>
<sequence>MKKNQKTLLENLGENGKGIVPFVKPVEDLYWKKDFNNNSWFVIGHFEAEEHKLNFLVHLMILDMKDQQPIFNSMLSITNETTGWYSGEYKLFPLSDIEISDKEFNMKALNASMSGSLDRMHIQATMPNGKVDVMLSPVGYPLYNGGTGYFPMFDMNIYQYSLPTLDTIGTITIEDKTYEINGTSWFDRQWQKQTINLAGHWSWMDINLDNGDKISLWDTVDHSNGNENAWATILHPDGSQSVVSVEPLSVGESNYWLSTKSGQRYPTHWIVKIPSLDACLEVTPVPREQELIAELEIFNKYEGASTVKGTYKGKETTGYCYVELVGSWK</sequence>
<keyword evidence="3" id="KW-1185">Reference proteome</keyword>